<comment type="caution">
    <text evidence="1">The sequence shown here is derived from an EMBL/GenBank/DDBJ whole genome shotgun (WGS) entry which is preliminary data.</text>
</comment>
<evidence type="ECO:0000313" key="2">
    <source>
        <dbReference type="Proteomes" id="UP001523528"/>
    </source>
</evidence>
<dbReference type="Proteomes" id="UP001523528">
    <property type="component" value="Unassembled WGS sequence"/>
</dbReference>
<accession>A0ABT1F1X7</accession>
<proteinExistence type="predicted"/>
<organism evidence="1 2">
    <name type="scientific">Acetobacter lambici</name>
    <dbReference type="NCBI Taxonomy" id="1332824"/>
    <lineage>
        <taxon>Bacteria</taxon>
        <taxon>Pseudomonadati</taxon>
        <taxon>Pseudomonadota</taxon>
        <taxon>Alphaproteobacteria</taxon>
        <taxon>Acetobacterales</taxon>
        <taxon>Acetobacteraceae</taxon>
        <taxon>Acetobacter</taxon>
    </lineage>
</organism>
<protein>
    <submittedName>
        <fullName evidence="1">Uncharacterized protein</fullName>
    </submittedName>
</protein>
<dbReference type="EMBL" id="JAMYZZ010000019">
    <property type="protein sequence ID" value="MCP1258991.1"/>
    <property type="molecule type" value="Genomic_DNA"/>
</dbReference>
<sequence>MTAGTSFKPLKTLRNQQMERNDLATEIGKLVLEQLDNEHQANRLNNDILRDHYEACHAETSENIVSDPWQYLTEKQNELTDKMRIHTHEAERENSVIDDKIKELKAAYEEHILTGDDLFMLVIAHNSPLGNEGECDG</sequence>
<gene>
    <name evidence="1" type="ORF">NKW50_10355</name>
</gene>
<dbReference type="RefSeq" id="WP_165992115.1">
    <property type="nucleotide sequence ID" value="NZ_JAMYZZ010000019.1"/>
</dbReference>
<evidence type="ECO:0000313" key="1">
    <source>
        <dbReference type="EMBL" id="MCP1258991.1"/>
    </source>
</evidence>
<name>A0ABT1F1X7_9PROT</name>
<keyword evidence="2" id="KW-1185">Reference proteome</keyword>
<reference evidence="1 2" key="1">
    <citation type="submission" date="2022-06" db="EMBL/GenBank/DDBJ databases">
        <title>Acetobacer genomes from food samples.</title>
        <authorList>
            <person name="Sombolestani A."/>
        </authorList>
    </citation>
    <scope>NUCLEOTIDE SEQUENCE [LARGE SCALE GENOMIC DNA]</scope>
    <source>
        <strain evidence="1 2">R-83285</strain>
    </source>
</reference>